<proteinExistence type="predicted"/>
<dbReference type="InterPro" id="IPR036457">
    <property type="entry name" value="PPM-type-like_dom_sf"/>
</dbReference>
<keyword evidence="2" id="KW-1185">Reference proteome</keyword>
<name>A0A6B8RUX7_9BACL</name>
<dbReference type="AlphaFoldDB" id="A0A6B8RUX7"/>
<dbReference type="EMBL" id="CP034235">
    <property type="protein sequence ID" value="QGR00242.1"/>
    <property type="molecule type" value="Genomic_DNA"/>
</dbReference>
<gene>
    <name evidence="1" type="ORF">EHS13_25780</name>
</gene>
<dbReference type="SUPFAM" id="SSF81606">
    <property type="entry name" value="PP2C-like"/>
    <property type="match status" value="1"/>
</dbReference>
<sequence>MSKHEVSEINWTGSENNFLDQPSVESFKNITMGRYGGSKSAGATKNEDGLLIWCDPNNDWEFVILLDAHSSSESAELIINTLTKEKENIFSILNRSIKHLFIDIESCILEFFKSENFVNACKKVSGETSCLICVRKSNFLWWFSVGDCMLFLFHADLLFWNQNMLNQRNFYEWIGKVNTFELEVPCYSSGRRELRTGFNNILMVTDGFLQNDQQVNTINNLFHGDDLSGNINSFVRGLHNDKTIDSTTLISWNVENIKSSSKPSDSQYG</sequence>
<dbReference type="Proteomes" id="UP000426246">
    <property type="component" value="Chromosome"/>
</dbReference>
<evidence type="ECO:0000313" key="2">
    <source>
        <dbReference type="Proteomes" id="UP000426246"/>
    </source>
</evidence>
<dbReference type="Gene3D" id="3.60.40.10">
    <property type="entry name" value="PPM-type phosphatase domain"/>
    <property type="match status" value="1"/>
</dbReference>
<dbReference type="OrthoDB" id="7944398at2"/>
<accession>A0A6B8RUX7</accession>
<organism evidence="1 2">
    <name type="scientific">Paenibacillus psychroresistens</name>
    <dbReference type="NCBI Taxonomy" id="1778678"/>
    <lineage>
        <taxon>Bacteria</taxon>
        <taxon>Bacillati</taxon>
        <taxon>Bacillota</taxon>
        <taxon>Bacilli</taxon>
        <taxon>Bacillales</taxon>
        <taxon>Paenibacillaceae</taxon>
        <taxon>Paenibacillus</taxon>
    </lineage>
</organism>
<protein>
    <submittedName>
        <fullName evidence="1">Protein phosphatase 2C domain-containing protein</fullName>
    </submittedName>
</protein>
<dbReference type="KEGG" id="ppsc:EHS13_25780"/>
<reference evidence="2" key="1">
    <citation type="submission" date="2018-11" db="EMBL/GenBank/DDBJ databases">
        <title>Complete genome sequence of Paenibacillus sp. ML311-T8.</title>
        <authorList>
            <person name="Nam Y.-D."/>
            <person name="Kang J."/>
            <person name="Chung W.-H."/>
            <person name="Park Y.S."/>
        </authorList>
    </citation>
    <scope>NUCLEOTIDE SEQUENCE [LARGE SCALE GENOMIC DNA]</scope>
    <source>
        <strain evidence="2">ML311-T8</strain>
    </source>
</reference>
<evidence type="ECO:0000313" key="1">
    <source>
        <dbReference type="EMBL" id="QGR00242.1"/>
    </source>
</evidence>